<accession>A0A1H3JHM8</accession>
<protein>
    <submittedName>
        <fullName evidence="4">MJ0042 family finger-like domain-containing protein</fullName>
    </submittedName>
</protein>
<dbReference type="InterPro" id="IPR011723">
    <property type="entry name" value="Znf/thioredoxin_put"/>
</dbReference>
<keyword evidence="2" id="KW-0812">Transmembrane</keyword>
<evidence type="ECO:0000256" key="2">
    <source>
        <dbReference type="SAM" id="Phobius"/>
    </source>
</evidence>
<evidence type="ECO:0000313" key="5">
    <source>
        <dbReference type="Proteomes" id="UP000199286"/>
    </source>
</evidence>
<dbReference type="STRING" id="321339.SAMN05444340_10742"/>
<reference evidence="4 5" key="1">
    <citation type="submission" date="2016-10" db="EMBL/GenBank/DDBJ databases">
        <authorList>
            <person name="de Groot N.N."/>
        </authorList>
    </citation>
    <scope>NUCLEOTIDE SEQUENCE [LARGE SCALE GENOMIC DNA]</scope>
    <source>
        <strain evidence="4 5">DSM 26880</strain>
    </source>
</reference>
<feature type="compositionally biased region" description="Basic and acidic residues" evidence="1">
    <location>
        <begin position="226"/>
        <end position="240"/>
    </location>
</feature>
<dbReference type="OrthoDB" id="7159357at2"/>
<dbReference type="EMBL" id="FNPF01000007">
    <property type="protein sequence ID" value="SDY39416.1"/>
    <property type="molecule type" value="Genomic_DNA"/>
</dbReference>
<keyword evidence="2" id="KW-0472">Membrane</keyword>
<feature type="region of interest" description="Disordered" evidence="1">
    <location>
        <begin position="58"/>
        <end position="256"/>
    </location>
</feature>
<keyword evidence="5" id="KW-1185">Reference proteome</keyword>
<dbReference type="AlphaFoldDB" id="A0A1H3JHM8"/>
<feature type="transmembrane region" description="Helical" evidence="2">
    <location>
        <begin position="261"/>
        <end position="283"/>
    </location>
</feature>
<feature type="compositionally biased region" description="Basic and acidic residues" evidence="1">
    <location>
        <begin position="110"/>
        <end position="129"/>
    </location>
</feature>
<evidence type="ECO:0000256" key="1">
    <source>
        <dbReference type="SAM" id="MobiDB-lite"/>
    </source>
</evidence>
<dbReference type="Pfam" id="PF13717">
    <property type="entry name" value="Zn_ribbon_4"/>
    <property type="match status" value="1"/>
</dbReference>
<evidence type="ECO:0000259" key="3">
    <source>
        <dbReference type="Pfam" id="PF13717"/>
    </source>
</evidence>
<keyword evidence="2" id="KW-1133">Transmembrane helix</keyword>
<feature type="compositionally biased region" description="Basic and acidic residues" evidence="1">
    <location>
        <begin position="144"/>
        <end position="156"/>
    </location>
</feature>
<dbReference type="Proteomes" id="UP000199286">
    <property type="component" value="Unassembled WGS sequence"/>
</dbReference>
<sequence length="327" mass="35051">MEAAEGGFGDGFGERDVSKIRLVCPRCGARYDVPPEVIPPEGRDVQCSNCAHTWFQSAETVQPAPTRRDPAPEAPVADQPAPAETHPAGIAPVEAATVETGHHASGPDAAGHDASGDDHEDQAREDEAQPRPVQPRSLPPEITEVFRQEREHEARRRGAASPIESQPDLGLPDPPDDAEARRARAERERMAFVRDEETASPPPAFVAAGSRRDLLPDVEEISETLRGSDRRADGRAERPARPGRPGRPASRIEPDEARGGGFARGFVLALALAAIAAAVYLAAPRIIERQPQAEAALRPYVNAIDEARLWLHGAGADIRAALDDLGS</sequence>
<dbReference type="NCBIfam" id="TIGR02098">
    <property type="entry name" value="MJ0042_CXXC"/>
    <property type="match status" value="1"/>
</dbReference>
<evidence type="ECO:0000313" key="4">
    <source>
        <dbReference type="EMBL" id="SDY39416.1"/>
    </source>
</evidence>
<name>A0A1H3JHM8_9RHOB</name>
<feature type="compositionally biased region" description="Basic and acidic residues" evidence="1">
    <location>
        <begin position="178"/>
        <end position="197"/>
    </location>
</feature>
<feature type="domain" description="Zinc finger/thioredoxin putative" evidence="3">
    <location>
        <begin position="22"/>
        <end position="55"/>
    </location>
</feature>
<proteinExistence type="predicted"/>
<organism evidence="4 5">
    <name type="scientific">Citreimonas salinaria</name>
    <dbReference type="NCBI Taxonomy" id="321339"/>
    <lineage>
        <taxon>Bacteria</taxon>
        <taxon>Pseudomonadati</taxon>
        <taxon>Pseudomonadota</taxon>
        <taxon>Alphaproteobacteria</taxon>
        <taxon>Rhodobacterales</taxon>
        <taxon>Roseobacteraceae</taxon>
        <taxon>Citreimonas</taxon>
    </lineage>
</organism>
<gene>
    <name evidence="4" type="ORF">SAMN05444340_10742</name>
</gene>